<keyword evidence="2" id="KW-0732">Signal</keyword>
<dbReference type="STRING" id="56193.YP76_15730"/>
<sequence length="165" mass="17549">MGRKHRQSIATLAMGAALTASVPSPIFAAPAKPGDAALFRAAGLKNDGRGWTSGCDDSGQPPSPATIDERRDLNGDGRPEAVISESSSYCYGNTGQAFWLLSQQADGNWKLMAHETGIPEFLAAKGPGGWPDLSVGGPGFCFPVLRWNGRSYAFHHRAYEGKPCR</sequence>
<accession>A0A0M3ANG8</accession>
<dbReference type="InterPro" id="IPR028994">
    <property type="entry name" value="Integrin_alpha_N"/>
</dbReference>
<reference evidence="3 4" key="1">
    <citation type="submission" date="2015-04" db="EMBL/GenBank/DDBJ databases">
        <title>Genome sequence of aromatic hydrocarbons-degrading Sphingobium chungbukense DJ77.</title>
        <authorList>
            <person name="Kim Y.-C."/>
            <person name="Chae J.-C."/>
        </authorList>
    </citation>
    <scope>NUCLEOTIDE SEQUENCE [LARGE SCALE GENOMIC DNA]</scope>
    <source>
        <strain evidence="3 4">DJ77</strain>
    </source>
</reference>
<dbReference type="RefSeq" id="WP_046764900.1">
    <property type="nucleotide sequence ID" value="NZ_LBIC01000007.1"/>
</dbReference>
<evidence type="ECO:0000256" key="2">
    <source>
        <dbReference type="SAM" id="SignalP"/>
    </source>
</evidence>
<organism evidence="3 4">
    <name type="scientific">Sphingobium chungbukense</name>
    <dbReference type="NCBI Taxonomy" id="56193"/>
    <lineage>
        <taxon>Bacteria</taxon>
        <taxon>Pseudomonadati</taxon>
        <taxon>Pseudomonadota</taxon>
        <taxon>Alphaproteobacteria</taxon>
        <taxon>Sphingomonadales</taxon>
        <taxon>Sphingomonadaceae</taxon>
        <taxon>Sphingobium</taxon>
    </lineage>
</organism>
<keyword evidence="4" id="KW-1185">Reference proteome</keyword>
<proteinExistence type="predicted"/>
<dbReference type="SUPFAM" id="SSF69318">
    <property type="entry name" value="Integrin alpha N-terminal domain"/>
    <property type="match status" value="1"/>
</dbReference>
<feature type="region of interest" description="Disordered" evidence="1">
    <location>
        <begin position="50"/>
        <end position="78"/>
    </location>
</feature>
<feature type="compositionally biased region" description="Basic and acidic residues" evidence="1">
    <location>
        <begin position="67"/>
        <end position="78"/>
    </location>
</feature>
<comment type="caution">
    <text evidence="3">The sequence shown here is derived from an EMBL/GenBank/DDBJ whole genome shotgun (WGS) entry which is preliminary data.</text>
</comment>
<name>A0A0M3ANG8_9SPHN</name>
<gene>
    <name evidence="3" type="ORF">YP76_15730</name>
</gene>
<dbReference type="PATRIC" id="fig|56193.3.peg.3288"/>
<protein>
    <submittedName>
        <fullName evidence="3">Uncharacterized protein</fullName>
    </submittedName>
</protein>
<dbReference type="Proteomes" id="UP000033874">
    <property type="component" value="Unassembled WGS sequence"/>
</dbReference>
<dbReference type="AlphaFoldDB" id="A0A0M3ANG8"/>
<evidence type="ECO:0000313" key="4">
    <source>
        <dbReference type="Proteomes" id="UP000033874"/>
    </source>
</evidence>
<evidence type="ECO:0000256" key="1">
    <source>
        <dbReference type="SAM" id="MobiDB-lite"/>
    </source>
</evidence>
<feature type="signal peptide" evidence="2">
    <location>
        <begin position="1"/>
        <end position="28"/>
    </location>
</feature>
<dbReference type="EMBL" id="LBIC01000007">
    <property type="protein sequence ID" value="KKW91385.1"/>
    <property type="molecule type" value="Genomic_DNA"/>
</dbReference>
<evidence type="ECO:0000313" key="3">
    <source>
        <dbReference type="EMBL" id="KKW91385.1"/>
    </source>
</evidence>
<feature type="chain" id="PRO_5005650470" evidence="2">
    <location>
        <begin position="29"/>
        <end position="165"/>
    </location>
</feature>